<dbReference type="RefSeq" id="XP_067516670.1">
    <property type="nucleotide sequence ID" value="XM_067660569.1"/>
</dbReference>
<proteinExistence type="predicted"/>
<keyword evidence="2" id="KW-1185">Reference proteome</keyword>
<dbReference type="GeneID" id="93612950"/>
<dbReference type="InParanoid" id="I1BYJ4"/>
<name>I1BYJ4_RHIO9</name>
<reference evidence="1 2" key="1">
    <citation type="journal article" date="2009" name="PLoS Genet.">
        <title>Genomic analysis of the basal lineage fungus Rhizopus oryzae reveals a whole-genome duplication.</title>
        <authorList>
            <person name="Ma L.-J."/>
            <person name="Ibrahim A.S."/>
            <person name="Skory C."/>
            <person name="Grabherr M.G."/>
            <person name="Burger G."/>
            <person name="Butler M."/>
            <person name="Elias M."/>
            <person name="Idnurm A."/>
            <person name="Lang B.F."/>
            <person name="Sone T."/>
            <person name="Abe A."/>
            <person name="Calvo S.E."/>
            <person name="Corrochano L.M."/>
            <person name="Engels R."/>
            <person name="Fu J."/>
            <person name="Hansberg W."/>
            <person name="Kim J.-M."/>
            <person name="Kodira C.D."/>
            <person name="Koehrsen M.J."/>
            <person name="Liu B."/>
            <person name="Miranda-Saavedra D."/>
            <person name="O'Leary S."/>
            <person name="Ortiz-Castellanos L."/>
            <person name="Poulter R."/>
            <person name="Rodriguez-Romero J."/>
            <person name="Ruiz-Herrera J."/>
            <person name="Shen Y.-Q."/>
            <person name="Zeng Q."/>
            <person name="Galagan J."/>
            <person name="Birren B.W."/>
            <person name="Cuomo C.A."/>
            <person name="Wickes B.L."/>
        </authorList>
    </citation>
    <scope>NUCLEOTIDE SEQUENCE [LARGE SCALE GENOMIC DNA]</scope>
    <source>
        <strain evidence="2">RA 99-880 / ATCC MYA-4621 / FGSC 9543 / NRRL 43880</strain>
    </source>
</reference>
<evidence type="ECO:0000313" key="1">
    <source>
        <dbReference type="EMBL" id="EIE81274.1"/>
    </source>
</evidence>
<organism evidence="1 2">
    <name type="scientific">Rhizopus delemar (strain RA 99-880 / ATCC MYA-4621 / FGSC 9543 / NRRL 43880)</name>
    <name type="common">Mucormycosis agent</name>
    <name type="synonym">Rhizopus arrhizus var. delemar</name>
    <dbReference type="NCBI Taxonomy" id="246409"/>
    <lineage>
        <taxon>Eukaryota</taxon>
        <taxon>Fungi</taxon>
        <taxon>Fungi incertae sedis</taxon>
        <taxon>Mucoromycota</taxon>
        <taxon>Mucoromycotina</taxon>
        <taxon>Mucoromycetes</taxon>
        <taxon>Mucorales</taxon>
        <taxon>Mucorineae</taxon>
        <taxon>Rhizopodaceae</taxon>
        <taxon>Rhizopus</taxon>
    </lineage>
</organism>
<dbReference type="VEuPathDB" id="FungiDB:RO3G_05979"/>
<sequence>MPVYIDFDKSTVSNRSTSVLFISLSLDDPIGVEQPTPVSQITKLTLDSVFPTVEVVLFLHNINVSPLGGNVLYCGFWLSV</sequence>
<gene>
    <name evidence="1" type="ORF">RO3G_05979</name>
</gene>
<dbReference type="EMBL" id="CH476735">
    <property type="protein sequence ID" value="EIE81274.1"/>
    <property type="molecule type" value="Genomic_DNA"/>
</dbReference>
<dbReference type="Proteomes" id="UP000009138">
    <property type="component" value="Unassembled WGS sequence"/>
</dbReference>
<accession>I1BYJ4</accession>
<dbReference type="AlphaFoldDB" id="I1BYJ4"/>
<protein>
    <submittedName>
        <fullName evidence="1">Uncharacterized protein</fullName>
    </submittedName>
</protein>
<evidence type="ECO:0000313" key="2">
    <source>
        <dbReference type="Proteomes" id="UP000009138"/>
    </source>
</evidence>